<dbReference type="Gene3D" id="3.40.50.200">
    <property type="entry name" value="Peptidase S8/S53 domain"/>
    <property type="match status" value="1"/>
</dbReference>
<reference evidence="1 2" key="1">
    <citation type="journal article" date="2016" name="Mol. Biol. Evol.">
        <title>Comparative Genomics of Early-Diverging Mushroom-Forming Fungi Provides Insights into the Origins of Lignocellulose Decay Capabilities.</title>
        <authorList>
            <person name="Nagy L.G."/>
            <person name="Riley R."/>
            <person name="Tritt A."/>
            <person name="Adam C."/>
            <person name="Daum C."/>
            <person name="Floudas D."/>
            <person name="Sun H."/>
            <person name="Yadav J.S."/>
            <person name="Pangilinan J."/>
            <person name="Larsson K.H."/>
            <person name="Matsuura K."/>
            <person name="Barry K."/>
            <person name="Labutti K."/>
            <person name="Kuo R."/>
            <person name="Ohm R.A."/>
            <person name="Bhattacharya S.S."/>
            <person name="Shirouzu T."/>
            <person name="Yoshinaga Y."/>
            <person name="Martin F.M."/>
            <person name="Grigoriev I.V."/>
            <person name="Hibbett D.S."/>
        </authorList>
    </citation>
    <scope>NUCLEOTIDE SEQUENCE [LARGE SCALE GENOMIC DNA]</scope>
    <source>
        <strain evidence="1 2">TUFC12733</strain>
    </source>
</reference>
<dbReference type="OrthoDB" id="409122at2759"/>
<protein>
    <submittedName>
        <fullName evidence="1">Uncharacterized protein</fullName>
    </submittedName>
</protein>
<dbReference type="GO" id="GO:0006508">
    <property type="term" value="P:proteolysis"/>
    <property type="evidence" value="ECO:0007669"/>
    <property type="project" value="InterPro"/>
</dbReference>
<proteinExistence type="predicted"/>
<dbReference type="STRING" id="1330018.A0A167NZJ5"/>
<dbReference type="GO" id="GO:0004252">
    <property type="term" value="F:serine-type endopeptidase activity"/>
    <property type="evidence" value="ECO:0007669"/>
    <property type="project" value="InterPro"/>
</dbReference>
<dbReference type="AlphaFoldDB" id="A0A167NZJ5"/>
<dbReference type="GO" id="GO:0008240">
    <property type="term" value="F:tripeptidyl-peptidase activity"/>
    <property type="evidence" value="ECO:0007669"/>
    <property type="project" value="TreeGrafter"/>
</dbReference>
<gene>
    <name evidence="1" type="ORF">CALVIDRAFT_562178</name>
</gene>
<keyword evidence="2" id="KW-1185">Reference proteome</keyword>
<dbReference type="InterPro" id="IPR036852">
    <property type="entry name" value="Peptidase_S8/S53_dom_sf"/>
</dbReference>
<evidence type="ECO:0000313" key="1">
    <source>
        <dbReference type="EMBL" id="KZO98255.1"/>
    </source>
</evidence>
<dbReference type="Proteomes" id="UP000076738">
    <property type="component" value="Unassembled WGS sequence"/>
</dbReference>
<accession>A0A167NZJ5</accession>
<dbReference type="SUPFAM" id="SSF52743">
    <property type="entry name" value="Subtilisin-like"/>
    <property type="match status" value="1"/>
</dbReference>
<dbReference type="InterPro" id="IPR050819">
    <property type="entry name" value="Tripeptidyl-peptidase_I"/>
</dbReference>
<organism evidence="1 2">
    <name type="scientific">Calocera viscosa (strain TUFC12733)</name>
    <dbReference type="NCBI Taxonomy" id="1330018"/>
    <lineage>
        <taxon>Eukaryota</taxon>
        <taxon>Fungi</taxon>
        <taxon>Dikarya</taxon>
        <taxon>Basidiomycota</taxon>
        <taxon>Agaricomycotina</taxon>
        <taxon>Dacrymycetes</taxon>
        <taxon>Dacrymycetales</taxon>
        <taxon>Dacrymycetaceae</taxon>
        <taxon>Calocera</taxon>
    </lineage>
</organism>
<sequence>MSISYGCEEIMHILFYKQRRCNETMKLGLHPVILLFSIDASVASCYGIGSTDRQYHAIRFVPFFPATYPYVTSVGAMQIPEGDPVFAAEVAITAKVFSSGGLSDVFLLPDYQADAVQHHYKKYAAAAVSFDLPTRRIRYDIFCTRATRSTVRLLSSHNIHPS</sequence>
<name>A0A167NZJ5_CALVF</name>
<dbReference type="PANTHER" id="PTHR14218">
    <property type="entry name" value="PROTEASE S8 TRIPEPTIDYL PEPTIDASE I CLN2"/>
    <property type="match status" value="1"/>
</dbReference>
<dbReference type="PANTHER" id="PTHR14218:SF19">
    <property type="entry name" value="SERINE PROTEASE AORO, PUTATIVE (AFU_ORTHOLOGUE AFUA_6G10250)-RELATED"/>
    <property type="match status" value="1"/>
</dbReference>
<evidence type="ECO:0000313" key="2">
    <source>
        <dbReference type="Proteomes" id="UP000076738"/>
    </source>
</evidence>
<dbReference type="EMBL" id="KV417276">
    <property type="protein sequence ID" value="KZO98255.1"/>
    <property type="molecule type" value="Genomic_DNA"/>
</dbReference>